<feature type="transmembrane region" description="Helical" evidence="5">
    <location>
        <begin position="439"/>
        <end position="459"/>
    </location>
</feature>
<feature type="transmembrane region" description="Helical" evidence="5">
    <location>
        <begin position="465"/>
        <end position="490"/>
    </location>
</feature>
<feature type="domain" description="Amino acid transporter transmembrane" evidence="6">
    <location>
        <begin position="20"/>
        <end position="517"/>
    </location>
</feature>
<keyword evidence="2 5" id="KW-0812">Transmembrane</keyword>
<feature type="transmembrane region" description="Helical" evidence="5">
    <location>
        <begin position="212"/>
        <end position="237"/>
    </location>
</feature>
<evidence type="ECO:0000256" key="1">
    <source>
        <dbReference type="ARBA" id="ARBA00004141"/>
    </source>
</evidence>
<protein>
    <recommendedName>
        <fullName evidence="6">Amino acid transporter transmembrane domain-containing protein</fullName>
    </recommendedName>
</protein>
<feature type="transmembrane region" description="Helical" evidence="5">
    <location>
        <begin position="173"/>
        <end position="192"/>
    </location>
</feature>
<accession>A0AAD1XAM5</accession>
<sequence>MSTTEKSNSINLGTPEEEEHTIGITIAAFSVISVTIGAGMVSVPKAAFDSGIIWSLFYNVFNLAACVYSIHLFLRCAFVSGKFSMTEQGYICFGRFSLYLINFLQIIAFVLTPVAYFIIFANLLRSFFNEIKWVHDHSQNVIGSQWLSVLLLAVVLLPMIIKKKIEELKIAGVILFIGVSMFIVLLFLLKVIDGSELEHVDTSFDTLWLTTFDMHFVSSLSTAFVAYGFQSAFFPIFNSLKKDPRDSVMYMKGMKFTFFGMGFCFFIYTAVTFVSLYSFGNGIQGDVLGNVEGVRTWESYTLRAIFLVVLATHTPFVLFIGKESVLAIVTLLFIRGKREEELRKSIVIENDPPRKSTTGLHETEKLLSDDVSMDKAGKSFHKDDEPEDPVDKAVMCGDANKMSFSVKGIGASGSRKSFVIKDHDLEKEVSCAADLLPNWLYYLITLLTYGAVVTAACTIKDVEIVIKFVGSLANAILNFTLPGLFYFIIMRKYKAGKAWWKLGFSLAIAIYGTAMGLFLTGVNIYTTIKPIDSDE</sequence>
<dbReference type="PANTHER" id="PTHR22950">
    <property type="entry name" value="AMINO ACID TRANSPORTER"/>
    <property type="match status" value="1"/>
</dbReference>
<feature type="transmembrane region" description="Helical" evidence="5">
    <location>
        <begin position="141"/>
        <end position="161"/>
    </location>
</feature>
<dbReference type="Pfam" id="PF01490">
    <property type="entry name" value="Aa_trans"/>
    <property type="match status" value="1"/>
</dbReference>
<feature type="transmembrane region" description="Helical" evidence="5">
    <location>
        <begin position="99"/>
        <end position="121"/>
    </location>
</feature>
<feature type="transmembrane region" description="Helical" evidence="5">
    <location>
        <begin position="502"/>
        <end position="525"/>
    </location>
</feature>
<name>A0AAD1XAM5_EUPCR</name>
<reference evidence="7" key="1">
    <citation type="submission" date="2023-07" db="EMBL/GenBank/DDBJ databases">
        <authorList>
            <consortium name="AG Swart"/>
            <person name="Singh M."/>
            <person name="Singh A."/>
            <person name="Seah K."/>
            <person name="Emmerich C."/>
        </authorList>
    </citation>
    <scope>NUCLEOTIDE SEQUENCE</scope>
    <source>
        <strain evidence="7">DP1</strain>
    </source>
</reference>
<feature type="transmembrane region" description="Helical" evidence="5">
    <location>
        <begin position="304"/>
        <end position="334"/>
    </location>
</feature>
<comment type="subcellular location">
    <subcellularLocation>
        <location evidence="1">Membrane</location>
        <topology evidence="1">Multi-pass membrane protein</topology>
    </subcellularLocation>
</comment>
<keyword evidence="4 5" id="KW-0472">Membrane</keyword>
<keyword evidence="3 5" id="KW-1133">Transmembrane helix</keyword>
<evidence type="ECO:0000256" key="4">
    <source>
        <dbReference type="ARBA" id="ARBA00023136"/>
    </source>
</evidence>
<evidence type="ECO:0000256" key="3">
    <source>
        <dbReference type="ARBA" id="ARBA00022989"/>
    </source>
</evidence>
<evidence type="ECO:0000256" key="2">
    <source>
        <dbReference type="ARBA" id="ARBA00022692"/>
    </source>
</evidence>
<comment type="caution">
    <text evidence="7">The sequence shown here is derived from an EMBL/GenBank/DDBJ whole genome shotgun (WGS) entry which is preliminary data.</text>
</comment>
<proteinExistence type="predicted"/>
<evidence type="ECO:0000256" key="5">
    <source>
        <dbReference type="SAM" id="Phobius"/>
    </source>
</evidence>
<feature type="transmembrane region" description="Helical" evidence="5">
    <location>
        <begin position="52"/>
        <end position="78"/>
    </location>
</feature>
<gene>
    <name evidence="7" type="ORF">ECRASSUSDP1_LOCUS5226</name>
</gene>
<evidence type="ECO:0000313" key="7">
    <source>
        <dbReference type="EMBL" id="CAI2363886.1"/>
    </source>
</evidence>
<dbReference type="GO" id="GO:0015179">
    <property type="term" value="F:L-amino acid transmembrane transporter activity"/>
    <property type="evidence" value="ECO:0007669"/>
    <property type="project" value="TreeGrafter"/>
</dbReference>
<keyword evidence="8" id="KW-1185">Reference proteome</keyword>
<evidence type="ECO:0000313" key="8">
    <source>
        <dbReference type="Proteomes" id="UP001295684"/>
    </source>
</evidence>
<dbReference type="GO" id="GO:0016020">
    <property type="term" value="C:membrane"/>
    <property type="evidence" value="ECO:0007669"/>
    <property type="project" value="UniProtKB-SubCell"/>
</dbReference>
<dbReference type="Proteomes" id="UP001295684">
    <property type="component" value="Unassembled WGS sequence"/>
</dbReference>
<dbReference type="AlphaFoldDB" id="A0AAD1XAM5"/>
<organism evidence="7 8">
    <name type="scientific">Euplotes crassus</name>
    <dbReference type="NCBI Taxonomy" id="5936"/>
    <lineage>
        <taxon>Eukaryota</taxon>
        <taxon>Sar</taxon>
        <taxon>Alveolata</taxon>
        <taxon>Ciliophora</taxon>
        <taxon>Intramacronucleata</taxon>
        <taxon>Spirotrichea</taxon>
        <taxon>Hypotrichia</taxon>
        <taxon>Euplotida</taxon>
        <taxon>Euplotidae</taxon>
        <taxon>Moneuplotes</taxon>
    </lineage>
</organism>
<dbReference type="InterPro" id="IPR013057">
    <property type="entry name" value="AA_transpt_TM"/>
</dbReference>
<dbReference type="EMBL" id="CAMPGE010005038">
    <property type="protein sequence ID" value="CAI2363886.1"/>
    <property type="molecule type" value="Genomic_DNA"/>
</dbReference>
<feature type="transmembrane region" description="Helical" evidence="5">
    <location>
        <begin position="258"/>
        <end position="279"/>
    </location>
</feature>
<evidence type="ECO:0000259" key="6">
    <source>
        <dbReference type="Pfam" id="PF01490"/>
    </source>
</evidence>
<feature type="transmembrane region" description="Helical" evidence="5">
    <location>
        <begin position="21"/>
        <end position="40"/>
    </location>
</feature>